<sequence length="596" mass="64814">MESAPIQCFGSSGNDGAAWRSDLFNGDCFPLEERSMQDDLVFSSRRSPVICLNGCVASSQPLASNIGLEILKSGGNAADAAVAVAAALNVTEPTSTGIGGDAFCLFYDAASRQVRGLNGSGRSPKAQTLELMEACGFSQSNPPPYCHAFNVTVPGAAACWCDTVNLFGSKKLSLADVLQPAIDLAQNGFPVAEITAYQWAEGAKSLRAAGRELGGDLLINNQPPKHGQVMTNPNLARTFQELVLHGRKGFYQGRIAQAVVDVVQENGGVMSLYDMKNHVTAEITPIYIDYKTVRVWEVPPNSQGMAALIALNILQSFPIKDMVHNSADYLHTLVESLKLSMTDTMHFSTDPDKMNVPVEGLLSKDYALQRAQFIQMDKARSVCEPGIPTGSDTVYFTVVDKEGNACSFVNSNYMGFGTGLVPRNCGFSLQNRGANFSLDSNHVNCIGPEKRPYHTIIPAMLTDPLSGRLLCSFGVMGGFMQPQGHVQVLLNMVEFGMNPQRALDAPRVFVSYDQAARLWQLNLEAGMDRGVADELRRRGHAVNWPVKGHERDRFGRGQMISIGKWWWDLSDEKPEGEERVLWAGSDPRADGCAVGY</sequence>
<keyword evidence="2" id="KW-1185">Reference proteome</keyword>
<dbReference type="GeneID" id="108271171"/>
<comment type="similarity">
    <text evidence="1">Belongs to the gamma-glutamyltransferase family.</text>
</comment>
<evidence type="ECO:0000313" key="3">
    <source>
        <dbReference type="RefSeq" id="XP_047014084.1"/>
    </source>
</evidence>
<name>A0A979F1P3_ICTPU</name>
<dbReference type="Gene3D" id="1.10.246.130">
    <property type="match status" value="1"/>
</dbReference>
<protein>
    <submittedName>
        <fullName evidence="3">Glutathione hydrolase-like YwrD proenzyme isoform X1</fullName>
    </submittedName>
</protein>
<dbReference type="InterPro" id="IPR043138">
    <property type="entry name" value="GGT_lsub"/>
</dbReference>
<dbReference type="PANTHER" id="PTHR43881">
    <property type="entry name" value="GAMMA-GLUTAMYLTRANSPEPTIDASE (AFU_ORTHOLOGUE AFUA_4G13580)"/>
    <property type="match status" value="1"/>
</dbReference>
<dbReference type="InterPro" id="IPR029055">
    <property type="entry name" value="Ntn_hydrolases_N"/>
</dbReference>
<dbReference type="Proteomes" id="UP000221080">
    <property type="component" value="Chromosome 10"/>
</dbReference>
<dbReference type="PRINTS" id="PR01210">
    <property type="entry name" value="GGTRANSPTASE"/>
</dbReference>
<evidence type="ECO:0000313" key="2">
    <source>
        <dbReference type="Proteomes" id="UP000221080"/>
    </source>
</evidence>
<dbReference type="PANTHER" id="PTHR43881:SF1">
    <property type="entry name" value="GAMMA-GLUTAMYLTRANSPEPTIDASE (AFU_ORTHOLOGUE AFUA_4G13580)"/>
    <property type="match status" value="1"/>
</dbReference>
<dbReference type="Pfam" id="PF01019">
    <property type="entry name" value="G_glu_transpept"/>
    <property type="match status" value="1"/>
</dbReference>
<dbReference type="SUPFAM" id="SSF56235">
    <property type="entry name" value="N-terminal nucleophile aminohydrolases (Ntn hydrolases)"/>
    <property type="match status" value="1"/>
</dbReference>
<dbReference type="InterPro" id="IPR052896">
    <property type="entry name" value="GGT-like_enzyme"/>
</dbReference>
<dbReference type="RefSeq" id="XP_047014084.1">
    <property type="nucleotide sequence ID" value="XM_047158128.2"/>
</dbReference>
<accession>A0A979F1P3</accession>
<gene>
    <name evidence="3" type="primary">LOC108271171</name>
</gene>
<dbReference type="Gene3D" id="3.60.20.40">
    <property type="match status" value="1"/>
</dbReference>
<proteinExistence type="inferred from homology"/>
<reference evidence="2" key="1">
    <citation type="journal article" date="2016" name="Nat. Commun.">
        <title>The channel catfish genome sequence provides insights into the evolution of scale formation in teleosts.</title>
        <authorList>
            <person name="Liu Z."/>
            <person name="Liu S."/>
            <person name="Yao J."/>
            <person name="Bao L."/>
            <person name="Zhang J."/>
            <person name="Li Y."/>
            <person name="Jiang C."/>
            <person name="Sun L."/>
            <person name="Wang R."/>
            <person name="Zhang Y."/>
            <person name="Zhou T."/>
            <person name="Zeng Q."/>
            <person name="Fu Q."/>
            <person name="Gao S."/>
            <person name="Li N."/>
            <person name="Koren S."/>
            <person name="Jiang Y."/>
            <person name="Zimin A."/>
            <person name="Xu P."/>
            <person name="Phillippy A.M."/>
            <person name="Geng X."/>
            <person name="Song L."/>
            <person name="Sun F."/>
            <person name="Li C."/>
            <person name="Wang X."/>
            <person name="Chen A."/>
            <person name="Jin Y."/>
            <person name="Yuan Z."/>
            <person name="Yang Y."/>
            <person name="Tan S."/>
            <person name="Peatman E."/>
            <person name="Lu J."/>
            <person name="Qin Z."/>
            <person name="Dunham R."/>
            <person name="Li Z."/>
            <person name="Sonstegard T."/>
            <person name="Feng J."/>
            <person name="Danzmann R.G."/>
            <person name="Schroeder S."/>
            <person name="Scheffler B."/>
            <person name="Duke M.V."/>
            <person name="Ballard L."/>
            <person name="Kucuktas H."/>
            <person name="Kaltenboeck L."/>
            <person name="Liu H."/>
            <person name="Armbruster J."/>
            <person name="Xie Y."/>
            <person name="Kirby M.L."/>
            <person name="Tian Y."/>
            <person name="Flanagan M.E."/>
            <person name="Mu W."/>
            <person name="Waldbieser G.C."/>
        </authorList>
    </citation>
    <scope>NUCLEOTIDE SEQUENCE [LARGE SCALE GENOMIC DNA]</scope>
    <source>
        <strain evidence="2">SDA103</strain>
    </source>
</reference>
<evidence type="ECO:0000256" key="1">
    <source>
        <dbReference type="ARBA" id="ARBA00009381"/>
    </source>
</evidence>
<dbReference type="OrthoDB" id="2015213at2759"/>
<organism evidence="2 3">
    <name type="scientific">Ictalurus punctatus</name>
    <name type="common">Channel catfish</name>
    <name type="synonym">Silurus punctatus</name>
    <dbReference type="NCBI Taxonomy" id="7998"/>
    <lineage>
        <taxon>Eukaryota</taxon>
        <taxon>Metazoa</taxon>
        <taxon>Chordata</taxon>
        <taxon>Craniata</taxon>
        <taxon>Vertebrata</taxon>
        <taxon>Euteleostomi</taxon>
        <taxon>Actinopterygii</taxon>
        <taxon>Neopterygii</taxon>
        <taxon>Teleostei</taxon>
        <taxon>Ostariophysi</taxon>
        <taxon>Siluriformes</taxon>
        <taxon>Ictaluridae</taxon>
        <taxon>Ictalurus</taxon>
    </lineage>
</organism>
<reference evidence="3" key="2">
    <citation type="submission" date="2025-08" db="UniProtKB">
        <authorList>
            <consortium name="RefSeq"/>
        </authorList>
    </citation>
    <scope>IDENTIFICATION</scope>
    <source>
        <tissue evidence="3">Blood</tissue>
    </source>
</reference>
<dbReference type="InterPro" id="IPR043137">
    <property type="entry name" value="GGT_ssub_C"/>
</dbReference>
<dbReference type="AlphaFoldDB" id="A0A979F1P3"/>